<dbReference type="EMBL" id="FQWF01000012">
    <property type="protein sequence ID" value="SHG98738.1"/>
    <property type="molecule type" value="Genomic_DNA"/>
</dbReference>
<organism evidence="2 3">
    <name type="scientific">Flavobacterium micromati</name>
    <dbReference type="NCBI Taxonomy" id="229205"/>
    <lineage>
        <taxon>Bacteria</taxon>
        <taxon>Pseudomonadati</taxon>
        <taxon>Bacteroidota</taxon>
        <taxon>Flavobacteriia</taxon>
        <taxon>Flavobacteriales</taxon>
        <taxon>Flavobacteriaceae</taxon>
        <taxon>Flavobacterium</taxon>
    </lineage>
</organism>
<dbReference type="AlphaFoldDB" id="A0A1M5PAD8"/>
<evidence type="ECO:0000256" key="1">
    <source>
        <dbReference type="SAM" id="Phobius"/>
    </source>
</evidence>
<dbReference type="RefSeq" id="WP_073021272.1">
    <property type="nucleotide sequence ID" value="NZ_FQWF01000012.1"/>
</dbReference>
<feature type="transmembrane region" description="Helical" evidence="1">
    <location>
        <begin position="12"/>
        <end position="30"/>
    </location>
</feature>
<proteinExistence type="predicted"/>
<evidence type="ECO:0000313" key="3">
    <source>
        <dbReference type="Proteomes" id="UP000184020"/>
    </source>
</evidence>
<accession>A0A1M5PAD8</accession>
<dbReference type="OrthoDB" id="1377098at2"/>
<keyword evidence="1" id="KW-1133">Transmembrane helix</keyword>
<keyword evidence="3" id="KW-1185">Reference proteome</keyword>
<keyword evidence="1" id="KW-0812">Transmembrane</keyword>
<name>A0A1M5PAD8_9FLAO</name>
<gene>
    <name evidence="2" type="ORF">SAMN05444372_112126</name>
</gene>
<keyword evidence="1" id="KW-0472">Membrane</keyword>
<evidence type="ECO:0000313" key="2">
    <source>
        <dbReference type="EMBL" id="SHG98738.1"/>
    </source>
</evidence>
<protein>
    <submittedName>
        <fullName evidence="2">Uncharacterized protein</fullName>
    </submittedName>
</protein>
<reference evidence="3" key="1">
    <citation type="submission" date="2016-11" db="EMBL/GenBank/DDBJ databases">
        <authorList>
            <person name="Varghese N."/>
            <person name="Submissions S."/>
        </authorList>
    </citation>
    <scope>NUCLEOTIDE SEQUENCE [LARGE SCALE GENOMIC DNA]</scope>
    <source>
        <strain evidence="3">DSM 17659</strain>
    </source>
</reference>
<sequence length="137" mass="15865">MKKNENSIQSKMLTVIVIIILLTFIARDFYIKSEVKKLNKFTIAKFTLKKNLPKRTSFYFTYILNQEKIVTANAGIHYDILNSESETKIIDDLKINCFYLAKYDPKHPTIILVDPLQQVTDTTAILKAGFSREDIEN</sequence>
<dbReference type="Proteomes" id="UP000184020">
    <property type="component" value="Unassembled WGS sequence"/>
</dbReference>
<dbReference type="STRING" id="229205.SAMN05444372_112126"/>